<dbReference type="EC" id="1.1.1.53" evidence="3"/>
<evidence type="ECO:0000313" key="21">
    <source>
        <dbReference type="EMBL" id="CAJ0600868.1"/>
    </source>
</evidence>
<dbReference type="GO" id="GO:0006631">
    <property type="term" value="P:fatty acid metabolic process"/>
    <property type="evidence" value="ECO:0007669"/>
    <property type="project" value="TreeGrafter"/>
</dbReference>
<evidence type="ECO:0000256" key="19">
    <source>
        <dbReference type="ARBA" id="ARBA00082399"/>
    </source>
</evidence>
<dbReference type="GO" id="GO:0004303">
    <property type="term" value="F:estradiol 17-beta-dehydrogenase [NAD(P)+] activity"/>
    <property type="evidence" value="ECO:0007669"/>
    <property type="project" value="UniProtKB-EC"/>
</dbReference>
<dbReference type="SUPFAM" id="SSF51735">
    <property type="entry name" value="NAD(P)-binding Rossmann-fold domains"/>
    <property type="match status" value="1"/>
</dbReference>
<comment type="catalytic activity">
    <reaction evidence="5">
        <text>17beta-estradiol + NAD(+) = estrone + NADH + H(+)</text>
        <dbReference type="Rhea" id="RHEA:24612"/>
        <dbReference type="ChEBI" id="CHEBI:15378"/>
        <dbReference type="ChEBI" id="CHEBI:16469"/>
        <dbReference type="ChEBI" id="CHEBI:17263"/>
        <dbReference type="ChEBI" id="CHEBI:57540"/>
        <dbReference type="ChEBI" id="CHEBI:57945"/>
        <dbReference type="EC" id="1.1.1.62"/>
    </reaction>
    <physiologicalReaction direction="left-to-right" evidence="5">
        <dbReference type="Rhea" id="RHEA:24613"/>
    </physiologicalReaction>
</comment>
<accession>A0AA36GYU8</accession>
<evidence type="ECO:0000256" key="11">
    <source>
        <dbReference type="ARBA" id="ARBA00051637"/>
    </source>
</evidence>
<evidence type="ECO:0000256" key="1">
    <source>
        <dbReference type="ARBA" id="ARBA00006484"/>
    </source>
</evidence>
<evidence type="ECO:0000256" key="3">
    <source>
        <dbReference type="ARBA" id="ARBA00024071"/>
    </source>
</evidence>
<dbReference type="GO" id="GO:0047044">
    <property type="term" value="F:androstan-3-alpha,17-beta-diol dehydrogenase (NAD+) activity"/>
    <property type="evidence" value="ECO:0007669"/>
    <property type="project" value="UniProtKB-EC"/>
</dbReference>
<evidence type="ECO:0000256" key="5">
    <source>
        <dbReference type="ARBA" id="ARBA00049381"/>
    </source>
</evidence>
<comment type="similarity">
    <text evidence="1 20">Belongs to the short-chain dehydrogenases/reductases (SDR) family.</text>
</comment>
<evidence type="ECO:0000256" key="2">
    <source>
        <dbReference type="ARBA" id="ARBA00023002"/>
    </source>
</evidence>
<keyword evidence="2" id="KW-0560">Oxidoreductase</keyword>
<comment type="catalytic activity">
    <reaction evidence="6">
        <text>a (3S)-3-hydroxyacyl-CoA + NAD(+) = a 3-oxoacyl-CoA + NADH + H(+)</text>
        <dbReference type="Rhea" id="RHEA:22432"/>
        <dbReference type="ChEBI" id="CHEBI:15378"/>
        <dbReference type="ChEBI" id="CHEBI:57318"/>
        <dbReference type="ChEBI" id="CHEBI:57540"/>
        <dbReference type="ChEBI" id="CHEBI:57945"/>
        <dbReference type="ChEBI" id="CHEBI:90726"/>
        <dbReference type="EC" id="1.1.1.35"/>
    </reaction>
    <physiologicalReaction direction="left-to-right" evidence="6">
        <dbReference type="Rhea" id="RHEA:22433"/>
    </physiologicalReaction>
    <physiologicalReaction direction="right-to-left" evidence="6">
        <dbReference type="Rhea" id="RHEA:22434"/>
    </physiologicalReaction>
</comment>
<dbReference type="GO" id="GO:0008209">
    <property type="term" value="P:androgen metabolic process"/>
    <property type="evidence" value="ECO:0007669"/>
    <property type="project" value="TreeGrafter"/>
</dbReference>
<comment type="catalytic activity">
    <reaction evidence="11">
        <text>3beta,7beta-dihydroxy-5beta-cholan-24-oate + NAD(+) = 3beta-hydroxy-7-oxo-5beta-cholan-24-oate + NADH + H(+)</text>
        <dbReference type="Rhea" id="RHEA:42024"/>
        <dbReference type="ChEBI" id="CHEBI:15378"/>
        <dbReference type="ChEBI" id="CHEBI:57540"/>
        <dbReference type="ChEBI" id="CHEBI:57945"/>
        <dbReference type="ChEBI" id="CHEBI:78602"/>
        <dbReference type="ChEBI" id="CHEBI:78603"/>
    </reaction>
    <physiologicalReaction direction="left-to-right" evidence="11">
        <dbReference type="Rhea" id="RHEA:42025"/>
    </physiologicalReaction>
</comment>
<evidence type="ECO:0000256" key="20">
    <source>
        <dbReference type="RuleBase" id="RU000363"/>
    </source>
</evidence>
<comment type="catalytic activity">
    <reaction evidence="14">
        <text>cortisone + NAD(+) = 17alpha-hydroxypregn-4-en-3,11,20-trione-21-al + NADH + H(+)</text>
        <dbReference type="Rhea" id="RHEA:42016"/>
        <dbReference type="ChEBI" id="CHEBI:15378"/>
        <dbReference type="ChEBI" id="CHEBI:16962"/>
        <dbReference type="ChEBI" id="CHEBI:57540"/>
        <dbReference type="ChEBI" id="CHEBI:57945"/>
        <dbReference type="ChEBI" id="CHEBI:78596"/>
    </reaction>
    <physiologicalReaction direction="left-to-right" evidence="14">
        <dbReference type="Rhea" id="RHEA:42017"/>
    </physiologicalReaction>
</comment>
<name>A0AA36GYU8_CYLNA</name>
<comment type="catalytic activity">
    <reaction evidence="13">
        <text>5alpha-pregnan-20beta-ol-3-one + NAD(+) = 5alpha-pregnane-3,20-dione + NADH + H(+)</text>
        <dbReference type="Rhea" id="RHEA:42008"/>
        <dbReference type="ChEBI" id="CHEBI:15378"/>
        <dbReference type="ChEBI" id="CHEBI:28952"/>
        <dbReference type="ChEBI" id="CHEBI:57540"/>
        <dbReference type="ChEBI" id="CHEBI:57945"/>
        <dbReference type="ChEBI" id="CHEBI:78594"/>
    </reaction>
    <physiologicalReaction direction="left-to-right" evidence="13">
        <dbReference type="Rhea" id="RHEA:42009"/>
    </physiologicalReaction>
</comment>
<dbReference type="GO" id="GO:0003857">
    <property type="term" value="F:(3S)-3-hydroxyacyl-CoA dehydrogenase (NAD+) activity"/>
    <property type="evidence" value="ECO:0007669"/>
    <property type="project" value="UniProtKB-EC"/>
</dbReference>
<comment type="caution">
    <text evidence="21">The sequence shown here is derived from an EMBL/GenBank/DDBJ whole genome shotgun (WGS) entry which is preliminary data.</text>
</comment>
<evidence type="ECO:0000256" key="18">
    <source>
        <dbReference type="ARBA" id="ARBA00082293"/>
    </source>
</evidence>
<evidence type="ECO:0000256" key="14">
    <source>
        <dbReference type="ARBA" id="ARBA00052417"/>
    </source>
</evidence>
<evidence type="ECO:0000256" key="10">
    <source>
        <dbReference type="ARBA" id="ARBA00051004"/>
    </source>
</evidence>
<evidence type="ECO:0000256" key="7">
    <source>
        <dbReference type="ARBA" id="ARBA00050365"/>
    </source>
</evidence>
<dbReference type="PRINTS" id="PR00081">
    <property type="entry name" value="GDHRDH"/>
</dbReference>
<dbReference type="PANTHER" id="PTHR43658:SF8">
    <property type="entry name" value="17-BETA-HYDROXYSTEROID DEHYDROGENASE 14-RELATED"/>
    <property type="match status" value="1"/>
</dbReference>
<dbReference type="InterPro" id="IPR036291">
    <property type="entry name" value="NAD(P)-bd_dom_sf"/>
</dbReference>
<evidence type="ECO:0000256" key="8">
    <source>
        <dbReference type="ARBA" id="ARBA00050435"/>
    </source>
</evidence>
<dbReference type="PANTHER" id="PTHR43658">
    <property type="entry name" value="SHORT-CHAIN DEHYDROGENASE/REDUCTASE"/>
    <property type="match status" value="1"/>
</dbReference>
<evidence type="ECO:0000256" key="6">
    <source>
        <dbReference type="ARBA" id="ARBA00050141"/>
    </source>
</evidence>
<reference evidence="21" key="1">
    <citation type="submission" date="2023-07" db="EMBL/GenBank/DDBJ databases">
        <authorList>
            <consortium name="CYATHOMIX"/>
        </authorList>
    </citation>
    <scope>NUCLEOTIDE SEQUENCE</scope>
    <source>
        <strain evidence="21">N/A</strain>
    </source>
</reference>
<protein>
    <recommendedName>
        <fullName evidence="16">3-hydroxyacyl-CoA dehydrogenase type-2</fullName>
        <ecNumber evidence="3">1.1.1.53</ecNumber>
        <ecNumber evidence="4">1.1.1.62</ecNumber>
    </recommendedName>
    <alternativeName>
        <fullName evidence="18">3-hydroxyacyl-CoA dehydrogenase type II</fullName>
    </alternativeName>
    <alternativeName>
        <fullName evidence="19">Mitochondrial ribonuclease P protein 2</fullName>
    </alternativeName>
    <alternativeName>
        <fullName evidence="17">Type II HADH</fullName>
    </alternativeName>
</protein>
<dbReference type="PRINTS" id="PR00080">
    <property type="entry name" value="SDRFAMILY"/>
</dbReference>
<dbReference type="CDD" id="cd05371">
    <property type="entry name" value="HSD10-like_SDR_c"/>
    <property type="match status" value="1"/>
</dbReference>
<dbReference type="InterPro" id="IPR020904">
    <property type="entry name" value="Sc_DH/Rdtase_CS"/>
</dbReference>
<evidence type="ECO:0000256" key="13">
    <source>
        <dbReference type="ARBA" id="ARBA00052095"/>
    </source>
</evidence>
<comment type="catalytic activity">
    <reaction evidence="12">
        <text>ursodeoxycholate + NAD(+) = 7-oxolithocholate + NADH + H(+)</text>
        <dbReference type="Rhea" id="RHEA:42028"/>
        <dbReference type="ChEBI" id="CHEBI:15378"/>
        <dbReference type="ChEBI" id="CHEBI:57540"/>
        <dbReference type="ChEBI" id="CHEBI:57945"/>
        <dbReference type="ChEBI" id="CHEBI:78604"/>
        <dbReference type="ChEBI" id="CHEBI:78605"/>
    </reaction>
    <physiologicalReaction direction="left-to-right" evidence="12">
        <dbReference type="Rhea" id="RHEA:42029"/>
    </physiologicalReaction>
</comment>
<dbReference type="Gene3D" id="3.40.50.720">
    <property type="entry name" value="NAD(P)-binding Rossmann-like Domain"/>
    <property type="match status" value="1"/>
</dbReference>
<dbReference type="InterPro" id="IPR002347">
    <property type="entry name" value="SDR_fam"/>
</dbReference>
<dbReference type="Proteomes" id="UP001176961">
    <property type="component" value="Unassembled WGS sequence"/>
</dbReference>
<keyword evidence="22" id="KW-1185">Reference proteome</keyword>
<dbReference type="PROSITE" id="PS00061">
    <property type="entry name" value="ADH_SHORT"/>
    <property type="match status" value="1"/>
</dbReference>
<evidence type="ECO:0000256" key="17">
    <source>
        <dbReference type="ARBA" id="ARBA00079624"/>
    </source>
</evidence>
<dbReference type="AlphaFoldDB" id="A0AA36GYU8"/>
<comment type="catalytic activity">
    <reaction evidence="10">
        <text>(3S)-3-hydroxybutanoyl-CoA + NAD(+) = acetoacetyl-CoA + NADH + H(+)</text>
        <dbReference type="Rhea" id="RHEA:30799"/>
        <dbReference type="ChEBI" id="CHEBI:15378"/>
        <dbReference type="ChEBI" id="CHEBI:57286"/>
        <dbReference type="ChEBI" id="CHEBI:57316"/>
        <dbReference type="ChEBI" id="CHEBI:57540"/>
        <dbReference type="ChEBI" id="CHEBI:57945"/>
    </reaction>
    <physiologicalReaction direction="left-to-right" evidence="10">
        <dbReference type="Rhea" id="RHEA:30800"/>
    </physiologicalReaction>
    <physiologicalReaction direction="right-to-left" evidence="10">
        <dbReference type="Rhea" id="RHEA:30801"/>
    </physiologicalReaction>
</comment>
<comment type="catalytic activity">
    <reaction evidence="7">
        <text>5alpha-androstane-3alpha,17beta-diol + NAD(+) = 17beta-hydroxy-5alpha-androstan-3-one + NADH + H(+)</text>
        <dbReference type="Rhea" id="RHEA:42004"/>
        <dbReference type="ChEBI" id="CHEBI:15378"/>
        <dbReference type="ChEBI" id="CHEBI:16330"/>
        <dbReference type="ChEBI" id="CHEBI:36713"/>
        <dbReference type="ChEBI" id="CHEBI:57540"/>
        <dbReference type="ChEBI" id="CHEBI:57945"/>
        <dbReference type="EC" id="1.1.1.53"/>
    </reaction>
    <physiologicalReaction direction="right-to-left" evidence="7">
        <dbReference type="Rhea" id="RHEA:42006"/>
    </physiologicalReaction>
</comment>
<dbReference type="EMBL" id="CATQJL010000305">
    <property type="protein sequence ID" value="CAJ0600868.1"/>
    <property type="molecule type" value="Genomic_DNA"/>
</dbReference>
<dbReference type="EC" id="1.1.1.62" evidence="4"/>
<evidence type="ECO:0000256" key="15">
    <source>
        <dbReference type="ARBA" id="ARBA00052668"/>
    </source>
</evidence>
<evidence type="ECO:0000256" key="16">
    <source>
        <dbReference type="ARBA" id="ARBA00072938"/>
    </source>
</evidence>
<evidence type="ECO:0000256" key="12">
    <source>
        <dbReference type="ARBA" id="ARBA00051831"/>
    </source>
</evidence>
<evidence type="ECO:0000256" key="9">
    <source>
        <dbReference type="ARBA" id="ARBA00050927"/>
    </source>
</evidence>
<dbReference type="GO" id="GO:0008210">
    <property type="term" value="P:estrogen metabolic process"/>
    <property type="evidence" value="ECO:0007669"/>
    <property type="project" value="TreeGrafter"/>
</dbReference>
<dbReference type="FunFam" id="3.40.50.720:FF:000215">
    <property type="entry name" value="3-hydroxyacyl-CoA dehydrogenase type-2"/>
    <property type="match status" value="1"/>
</dbReference>
<gene>
    <name evidence="21" type="ORF">CYNAS_LOCUS12851</name>
</gene>
<sequence>MGIKYLKFLRGALREMGNVGENKIGRLVPSRCRQYFHGLGRAMASVLRSTKGLVAVVTGGASGLGRGTVQTLAKAGANVAILDLPSSKGADVAKELGSNVIFAPTNVTSDTEVKAAFDAVKDKFGRCDAVVNCAGIAFAFKLYSVSKKKMSDLDKIQKTIDVNVMGTFNVIRHGVALMGENEKDDAGQRGVVVSTASVAAFDGQTGQSAYSASKGAIVGMTLPLARDFADDGIRFMTIAPGLFNTPLLAALPEKVKTFLSQLIPNPSRMGSPEEYGALVQHIIQNRYLNGEVIRLDGALRMPP</sequence>
<comment type="catalytic activity">
    <reaction evidence="15">
        <text>11-dehydrocorticosterone + NAD(+) = pregn-4-ene-3,11,20,21-tetraone + NADH + H(+)</text>
        <dbReference type="Rhea" id="RHEA:42020"/>
        <dbReference type="ChEBI" id="CHEBI:15378"/>
        <dbReference type="ChEBI" id="CHEBI:57540"/>
        <dbReference type="ChEBI" id="CHEBI:57945"/>
        <dbReference type="ChEBI" id="CHEBI:78600"/>
        <dbReference type="ChEBI" id="CHEBI:78601"/>
    </reaction>
    <physiologicalReaction direction="left-to-right" evidence="15">
        <dbReference type="Rhea" id="RHEA:42021"/>
    </physiologicalReaction>
</comment>
<evidence type="ECO:0000313" key="22">
    <source>
        <dbReference type="Proteomes" id="UP001176961"/>
    </source>
</evidence>
<comment type="catalytic activity">
    <reaction evidence="9">
        <text>cortisol + NAD(+) = 11beta,17alpha-dihydroxypregn-4-ene-3,20,21-trione + NADH + H(+)</text>
        <dbReference type="Rhea" id="RHEA:42012"/>
        <dbReference type="ChEBI" id="CHEBI:15378"/>
        <dbReference type="ChEBI" id="CHEBI:17650"/>
        <dbReference type="ChEBI" id="CHEBI:57540"/>
        <dbReference type="ChEBI" id="CHEBI:57945"/>
        <dbReference type="ChEBI" id="CHEBI:78595"/>
    </reaction>
    <physiologicalReaction direction="left-to-right" evidence="9">
        <dbReference type="Rhea" id="RHEA:42013"/>
    </physiologicalReaction>
</comment>
<proteinExistence type="inferred from homology"/>
<evidence type="ECO:0000256" key="4">
    <source>
        <dbReference type="ARBA" id="ARBA00024072"/>
    </source>
</evidence>
<dbReference type="GO" id="GO:0005739">
    <property type="term" value="C:mitochondrion"/>
    <property type="evidence" value="ECO:0007669"/>
    <property type="project" value="TreeGrafter"/>
</dbReference>
<comment type="catalytic activity">
    <reaction evidence="8">
        <text>17beta-hydroxy-5alpha-androstan-3-one + NAD(+) = 5alpha-androstan-3,17-dione + NADH + H(+)</text>
        <dbReference type="Rhea" id="RHEA:41992"/>
        <dbReference type="ChEBI" id="CHEBI:15378"/>
        <dbReference type="ChEBI" id="CHEBI:15994"/>
        <dbReference type="ChEBI" id="CHEBI:16330"/>
        <dbReference type="ChEBI" id="CHEBI:57540"/>
        <dbReference type="ChEBI" id="CHEBI:57945"/>
    </reaction>
    <physiologicalReaction direction="left-to-right" evidence="8">
        <dbReference type="Rhea" id="RHEA:41993"/>
    </physiologicalReaction>
</comment>
<organism evidence="21 22">
    <name type="scientific">Cylicocyclus nassatus</name>
    <name type="common">Nematode worm</name>
    <dbReference type="NCBI Taxonomy" id="53992"/>
    <lineage>
        <taxon>Eukaryota</taxon>
        <taxon>Metazoa</taxon>
        <taxon>Ecdysozoa</taxon>
        <taxon>Nematoda</taxon>
        <taxon>Chromadorea</taxon>
        <taxon>Rhabditida</taxon>
        <taxon>Rhabditina</taxon>
        <taxon>Rhabditomorpha</taxon>
        <taxon>Strongyloidea</taxon>
        <taxon>Strongylidae</taxon>
        <taxon>Cylicocyclus</taxon>
    </lineage>
</organism>
<dbReference type="Pfam" id="PF00106">
    <property type="entry name" value="adh_short"/>
    <property type="match status" value="1"/>
</dbReference>